<dbReference type="GeneID" id="86094391"/>
<evidence type="ECO:0000256" key="8">
    <source>
        <dbReference type="ARBA" id="ARBA00022692"/>
    </source>
</evidence>
<evidence type="ECO:0000259" key="19">
    <source>
        <dbReference type="Pfam" id="PF00361"/>
    </source>
</evidence>
<dbReference type="InterPro" id="IPR003917">
    <property type="entry name" value="NADH_UbQ_OxRdtase_chain2"/>
</dbReference>
<evidence type="ECO:0000256" key="6">
    <source>
        <dbReference type="ARBA" id="ARBA00022448"/>
    </source>
</evidence>
<dbReference type="Pfam" id="PF00361">
    <property type="entry name" value="Proton_antipo_M"/>
    <property type="match status" value="1"/>
</dbReference>
<keyword evidence="11 18" id="KW-0249">Electron transport</keyword>
<feature type="transmembrane region" description="Helical" evidence="18">
    <location>
        <begin position="58"/>
        <end position="80"/>
    </location>
</feature>
<feature type="transmembrane region" description="Helical" evidence="18">
    <location>
        <begin position="138"/>
        <end position="156"/>
    </location>
</feature>
<evidence type="ECO:0000256" key="18">
    <source>
        <dbReference type="RuleBase" id="RU003403"/>
    </source>
</evidence>
<comment type="subcellular location">
    <subcellularLocation>
        <location evidence="2 18">Mitochondrion inner membrane</location>
        <topology evidence="2 18">Multi-pass membrane protein</topology>
    </subcellularLocation>
</comment>
<feature type="transmembrane region" description="Helical" evidence="18">
    <location>
        <begin position="227"/>
        <end position="248"/>
    </location>
</feature>
<evidence type="ECO:0000256" key="4">
    <source>
        <dbReference type="ARBA" id="ARBA00012944"/>
    </source>
</evidence>
<dbReference type="PRINTS" id="PR01436">
    <property type="entry name" value="NADHDHGNASE2"/>
</dbReference>
<dbReference type="RefSeq" id="YP_010963575.1">
    <property type="nucleotide sequence ID" value="NC_083392.1"/>
</dbReference>
<evidence type="ECO:0000256" key="2">
    <source>
        <dbReference type="ARBA" id="ARBA00004448"/>
    </source>
</evidence>
<sequence>MYMNLEIMFHFCMMMGVIMAISSNTWFSIWVGLELSLMCFIPIMSNKLKLNSESCIKYFIIQSLSSSVLMMGVILTSMEINQMKMMLMMAILLKLGVSPLHTWVLSIIEGMKYYSIFIMLTLMKLPPLTLISYNDLNLNFIIMASLITGAISGLNQNSIKKIFSYSSIFNMAFMISCINTNAIWLTYFILYSLSLMLMNIIVMKLNINFINQLILNKFNSPLKLSSWMTMLSMGGFPPLMGFFSKMIIIKQVLIMNNLLILTMMIMSSLIIMFFYMRMTFLSMMLYMNMPKWMMMKFNFNSYMIISSLLLPMLLFNLKSI</sequence>
<keyword evidence="7 18" id="KW-0679">Respiratory chain</keyword>
<keyword evidence="13 18" id="KW-0520">NAD</keyword>
<comment type="similarity">
    <text evidence="3 18">Belongs to the complex I subunit 2 family.</text>
</comment>
<keyword evidence="12 18" id="KW-1133">Transmembrane helix</keyword>
<dbReference type="GO" id="GO:0006120">
    <property type="term" value="P:mitochondrial electron transport, NADH to ubiquinone"/>
    <property type="evidence" value="ECO:0007669"/>
    <property type="project" value="InterPro"/>
</dbReference>
<geneLocation type="mitochondrion" evidence="20"/>
<dbReference type="AlphaFoldDB" id="A0AA95NQA5"/>
<dbReference type="EMBL" id="OQ984259">
    <property type="protein sequence ID" value="WKZ08058.1"/>
    <property type="molecule type" value="Genomic_DNA"/>
</dbReference>
<evidence type="ECO:0000256" key="14">
    <source>
        <dbReference type="ARBA" id="ARBA00023075"/>
    </source>
</evidence>
<feature type="transmembrane region" description="Helical" evidence="18">
    <location>
        <begin position="168"/>
        <end position="190"/>
    </location>
</feature>
<evidence type="ECO:0000256" key="3">
    <source>
        <dbReference type="ARBA" id="ARBA00007012"/>
    </source>
</evidence>
<dbReference type="PANTHER" id="PTHR46552">
    <property type="entry name" value="NADH-UBIQUINONE OXIDOREDUCTASE CHAIN 2"/>
    <property type="match status" value="1"/>
</dbReference>
<evidence type="ECO:0000256" key="5">
    <source>
        <dbReference type="ARBA" id="ARBA00021008"/>
    </source>
</evidence>
<evidence type="ECO:0000256" key="17">
    <source>
        <dbReference type="ARBA" id="ARBA00049551"/>
    </source>
</evidence>
<feature type="transmembrane region" description="Helical" evidence="18">
    <location>
        <begin position="254"/>
        <end position="276"/>
    </location>
</feature>
<evidence type="ECO:0000256" key="16">
    <source>
        <dbReference type="ARBA" id="ARBA00023136"/>
    </source>
</evidence>
<accession>A0AA95NQA5</accession>
<dbReference type="GO" id="GO:0008137">
    <property type="term" value="F:NADH dehydrogenase (ubiquinone) activity"/>
    <property type="evidence" value="ECO:0007669"/>
    <property type="project" value="UniProtKB-EC"/>
</dbReference>
<keyword evidence="15 18" id="KW-0496">Mitochondrion</keyword>
<evidence type="ECO:0000256" key="1">
    <source>
        <dbReference type="ARBA" id="ARBA00003257"/>
    </source>
</evidence>
<dbReference type="InterPro" id="IPR050175">
    <property type="entry name" value="Complex_I_Subunit_2"/>
</dbReference>
<keyword evidence="6" id="KW-0813">Transport</keyword>
<comment type="catalytic activity">
    <reaction evidence="17 18">
        <text>a ubiquinone + NADH + 5 H(+)(in) = a ubiquinol + NAD(+) + 4 H(+)(out)</text>
        <dbReference type="Rhea" id="RHEA:29091"/>
        <dbReference type="Rhea" id="RHEA-COMP:9565"/>
        <dbReference type="Rhea" id="RHEA-COMP:9566"/>
        <dbReference type="ChEBI" id="CHEBI:15378"/>
        <dbReference type="ChEBI" id="CHEBI:16389"/>
        <dbReference type="ChEBI" id="CHEBI:17976"/>
        <dbReference type="ChEBI" id="CHEBI:57540"/>
        <dbReference type="ChEBI" id="CHEBI:57945"/>
        <dbReference type="EC" id="7.1.1.2"/>
    </reaction>
</comment>
<evidence type="ECO:0000256" key="10">
    <source>
        <dbReference type="ARBA" id="ARBA00022967"/>
    </source>
</evidence>
<feature type="transmembrane region" description="Helical" evidence="18">
    <location>
        <begin position="196"/>
        <end position="215"/>
    </location>
</feature>
<feature type="transmembrane region" description="Helical" evidence="18">
    <location>
        <begin position="7"/>
        <end position="23"/>
    </location>
</feature>
<protein>
    <recommendedName>
        <fullName evidence="5 18">NADH-ubiquinone oxidoreductase chain 2</fullName>
        <ecNumber evidence="4 18">7.1.1.2</ecNumber>
    </recommendedName>
</protein>
<dbReference type="InterPro" id="IPR001750">
    <property type="entry name" value="ND/Mrp_TM"/>
</dbReference>
<dbReference type="EC" id="7.1.1.2" evidence="4 18"/>
<evidence type="ECO:0000313" key="20">
    <source>
        <dbReference type="EMBL" id="WKZ08058.1"/>
    </source>
</evidence>
<dbReference type="CTD" id="4536"/>
<evidence type="ECO:0000256" key="9">
    <source>
        <dbReference type="ARBA" id="ARBA00022792"/>
    </source>
</evidence>
<name>A0AA95NQA5_9HEMI</name>
<keyword evidence="14 18" id="KW-0830">Ubiquinone</keyword>
<feature type="domain" description="NADH:quinone oxidoreductase/Mrp antiporter transmembrane" evidence="19">
    <location>
        <begin position="23"/>
        <end position="270"/>
    </location>
</feature>
<reference evidence="20" key="1">
    <citation type="journal article" date="2023" name="Genes (Basel)">
        <title>Structural Characteristics of Mitochondrial Genomes of Eight Treehoppers (Hemiptera: Membracidae: Centrotinae) and Their Phylogenetic Implications.</title>
        <authorList>
            <person name="Bai H."/>
            <person name="Zhang J."/>
            <person name="Dietrich C.H."/>
            <person name="Li Y."/>
            <person name="Yuan X."/>
        </authorList>
    </citation>
    <scope>NUCLEOTIDE SEQUENCE</scope>
</reference>
<evidence type="ECO:0000256" key="12">
    <source>
        <dbReference type="ARBA" id="ARBA00022989"/>
    </source>
</evidence>
<gene>
    <name evidence="20" type="primary">ND2</name>
</gene>
<comment type="function">
    <text evidence="1">Core subunit of the mitochondrial membrane respiratory chain NADH dehydrogenase (Complex I) that is believed to belong to the minimal assembly required for catalysis. Complex I functions in the transfer of electrons from NADH to the respiratory chain. The immediate electron acceptor for the enzyme is believed to be ubiquinone.</text>
</comment>
<keyword evidence="16 18" id="KW-0472">Membrane</keyword>
<comment type="function">
    <text evidence="18">Core subunit of the mitochondrial membrane respiratory chain NADH dehydrogenase (Complex I) which catalyzes electron transfer from NADH through the respiratory chain, using ubiquinone as an electron acceptor. Essential for the catalytic activity and assembly of complex I.</text>
</comment>
<keyword evidence="9 18" id="KW-0999">Mitochondrion inner membrane</keyword>
<evidence type="ECO:0000256" key="7">
    <source>
        <dbReference type="ARBA" id="ARBA00022660"/>
    </source>
</evidence>
<proteinExistence type="inferred from homology"/>
<reference evidence="20" key="2">
    <citation type="submission" date="2023-05" db="EMBL/GenBank/DDBJ databases">
        <authorList>
            <person name="Bai H."/>
            <person name="Yuan X."/>
        </authorList>
    </citation>
    <scope>NUCLEOTIDE SEQUENCE</scope>
</reference>
<dbReference type="GO" id="GO:0005743">
    <property type="term" value="C:mitochondrial inner membrane"/>
    <property type="evidence" value="ECO:0007669"/>
    <property type="project" value="UniProtKB-SubCell"/>
</dbReference>
<keyword evidence="8 18" id="KW-0812">Transmembrane</keyword>
<organism evidence="20">
    <name type="scientific">Telingana formosanus</name>
    <dbReference type="NCBI Taxonomy" id="3065219"/>
    <lineage>
        <taxon>Eukaryota</taxon>
        <taxon>Metazoa</taxon>
        <taxon>Ecdysozoa</taxon>
        <taxon>Arthropoda</taxon>
        <taxon>Hexapoda</taxon>
        <taxon>Insecta</taxon>
        <taxon>Pterygota</taxon>
        <taxon>Neoptera</taxon>
        <taxon>Paraneoptera</taxon>
        <taxon>Hemiptera</taxon>
        <taxon>Auchenorrhyncha</taxon>
        <taxon>Membracoidea</taxon>
        <taxon>Membracidae</taxon>
        <taxon>Telingana</taxon>
    </lineage>
</organism>
<evidence type="ECO:0000256" key="15">
    <source>
        <dbReference type="ARBA" id="ARBA00023128"/>
    </source>
</evidence>
<dbReference type="PANTHER" id="PTHR46552:SF1">
    <property type="entry name" value="NADH-UBIQUINONE OXIDOREDUCTASE CHAIN 2"/>
    <property type="match status" value="1"/>
</dbReference>
<feature type="transmembrane region" description="Helical" evidence="18">
    <location>
        <begin position="297"/>
        <end position="317"/>
    </location>
</feature>
<evidence type="ECO:0000256" key="11">
    <source>
        <dbReference type="ARBA" id="ARBA00022982"/>
    </source>
</evidence>
<keyword evidence="10 18" id="KW-1278">Translocase</keyword>
<evidence type="ECO:0000256" key="13">
    <source>
        <dbReference type="ARBA" id="ARBA00023027"/>
    </source>
</evidence>